<dbReference type="EMBL" id="JAGTUF010000005">
    <property type="protein sequence ID" value="MBR9971729.1"/>
    <property type="molecule type" value="Genomic_DNA"/>
</dbReference>
<protein>
    <submittedName>
        <fullName evidence="3">SDR family NAD(P)-dependent oxidoreductase</fullName>
    </submittedName>
</protein>
<reference evidence="3 4" key="1">
    <citation type="submission" date="2021-04" db="EMBL/GenBank/DDBJ databases">
        <title>Magnetospirillum sulfuroxidans sp. nov., a facultative chemolithoautotrophic sulfur-oxidizing alphaproteobacterium isolated from freshwater sediment and proposals for Paramagetospirillum gen. nov., and Magnetospirillaceae fam. nov.</title>
        <authorList>
            <person name="Koziaeva V."/>
            <person name="Geelhoed J.S."/>
            <person name="Sorokin D.Y."/>
            <person name="Grouzdev D.S."/>
        </authorList>
    </citation>
    <scope>NUCLEOTIDE SEQUENCE [LARGE SCALE GENOMIC DNA]</scope>
    <source>
        <strain evidence="3 4">J10</strain>
    </source>
</reference>
<accession>A0ABS5IBC6</accession>
<organism evidence="3 4">
    <name type="scientific">Magnetospirillum sulfuroxidans</name>
    <dbReference type="NCBI Taxonomy" id="611300"/>
    <lineage>
        <taxon>Bacteria</taxon>
        <taxon>Pseudomonadati</taxon>
        <taxon>Pseudomonadota</taxon>
        <taxon>Alphaproteobacteria</taxon>
        <taxon>Rhodospirillales</taxon>
        <taxon>Rhodospirillaceae</taxon>
        <taxon>Magnetospirillum</taxon>
    </lineage>
</organism>
<comment type="caution">
    <text evidence="3">The sequence shown here is derived from an EMBL/GenBank/DDBJ whole genome shotgun (WGS) entry which is preliminary data.</text>
</comment>
<evidence type="ECO:0000256" key="1">
    <source>
        <dbReference type="ARBA" id="ARBA00023027"/>
    </source>
</evidence>
<dbReference type="PANTHER" id="PTHR43574">
    <property type="entry name" value="EPIMERASE-RELATED"/>
    <property type="match status" value="1"/>
</dbReference>
<evidence type="ECO:0000313" key="3">
    <source>
        <dbReference type="EMBL" id="MBR9971729.1"/>
    </source>
</evidence>
<dbReference type="Proteomes" id="UP000680714">
    <property type="component" value="Unassembled WGS sequence"/>
</dbReference>
<dbReference type="InterPro" id="IPR036291">
    <property type="entry name" value="NAD(P)-bd_dom_sf"/>
</dbReference>
<proteinExistence type="predicted"/>
<feature type="domain" description="NAD-dependent epimerase/dehydratase" evidence="2">
    <location>
        <begin position="6"/>
        <end position="256"/>
    </location>
</feature>
<dbReference type="InterPro" id="IPR001509">
    <property type="entry name" value="Epimerase_deHydtase"/>
</dbReference>
<keyword evidence="4" id="KW-1185">Reference proteome</keyword>
<keyword evidence="1" id="KW-0520">NAD</keyword>
<gene>
    <name evidence="3" type="ORF">KEC16_08375</name>
</gene>
<evidence type="ECO:0000259" key="2">
    <source>
        <dbReference type="Pfam" id="PF01370"/>
    </source>
</evidence>
<sequence>MCPMSVLVTGAAGFIGYNTSLRLLARGDHVVGVDNLNAYYDPALKAKRLEHLSQHPGFTFVQADIADRAAMAAVAQAHPEITAYINLAAQAGVRHSLNAPHDYTHSNVEGHLVMLELARANKKCRHFVYASSSSVYGANTKLPFSVEDRVDHPISLYAATKRAGELISHSYSHLYRIPTTGLRFFTVYGPWGRPDMAAYLFATAILAGKPITVFNNGDMRRDFTYIDDIVSGVVGVLDNPPADDGAAPPCRLYNIGNNNSEKLMDFIGLIEQCLGRKAEYDFRPMQPGDVKETYADISAIQRDVGFAPTTPISVGVPKFIEWFKTYHGA</sequence>
<dbReference type="Pfam" id="PF01370">
    <property type="entry name" value="Epimerase"/>
    <property type="match status" value="1"/>
</dbReference>
<dbReference type="SUPFAM" id="SSF51735">
    <property type="entry name" value="NAD(P)-binding Rossmann-fold domains"/>
    <property type="match status" value="1"/>
</dbReference>
<dbReference type="Gene3D" id="3.40.50.720">
    <property type="entry name" value="NAD(P)-binding Rossmann-like Domain"/>
    <property type="match status" value="1"/>
</dbReference>
<name>A0ABS5IBC6_9PROT</name>
<dbReference type="PRINTS" id="PR01713">
    <property type="entry name" value="NUCEPIMERASE"/>
</dbReference>
<evidence type="ECO:0000313" key="4">
    <source>
        <dbReference type="Proteomes" id="UP000680714"/>
    </source>
</evidence>